<dbReference type="Proteomes" id="UP000824782">
    <property type="component" value="Unassembled WGS sequence"/>
</dbReference>
<organism evidence="1 2">
    <name type="scientific">Engystomops pustulosus</name>
    <name type="common">Tungara frog</name>
    <name type="synonym">Physalaemus pustulosus</name>
    <dbReference type="NCBI Taxonomy" id="76066"/>
    <lineage>
        <taxon>Eukaryota</taxon>
        <taxon>Metazoa</taxon>
        <taxon>Chordata</taxon>
        <taxon>Craniata</taxon>
        <taxon>Vertebrata</taxon>
        <taxon>Euteleostomi</taxon>
        <taxon>Amphibia</taxon>
        <taxon>Batrachia</taxon>
        <taxon>Anura</taxon>
        <taxon>Neobatrachia</taxon>
        <taxon>Hyloidea</taxon>
        <taxon>Leptodactylidae</taxon>
        <taxon>Leiuperinae</taxon>
        <taxon>Engystomops</taxon>
    </lineage>
</organism>
<dbReference type="AlphaFoldDB" id="A0AAV6ZF71"/>
<name>A0AAV6ZF71_ENGPU</name>
<sequence length="101" mass="11606">MRNGRDCASGLPLYADTDSLPPRITSHCICQFPCFLKRYILHIGCLVPLNMKFIVKVVTFQRHPPKTPSLTVRDPQWHLPPLRNKCVEFAGETYLKSHSTR</sequence>
<evidence type="ECO:0000313" key="2">
    <source>
        <dbReference type="Proteomes" id="UP000824782"/>
    </source>
</evidence>
<protein>
    <submittedName>
        <fullName evidence="1">Uncharacterized protein</fullName>
    </submittedName>
</protein>
<keyword evidence="2" id="KW-1185">Reference proteome</keyword>
<comment type="caution">
    <text evidence="1">The sequence shown here is derived from an EMBL/GenBank/DDBJ whole genome shotgun (WGS) entry which is preliminary data.</text>
</comment>
<accession>A0AAV6ZF71</accession>
<gene>
    <name evidence="1" type="ORF">GDO81_027836</name>
</gene>
<proteinExistence type="predicted"/>
<dbReference type="EMBL" id="WNYA01000655">
    <property type="protein sequence ID" value="KAG8547661.1"/>
    <property type="molecule type" value="Genomic_DNA"/>
</dbReference>
<reference evidence="1" key="1">
    <citation type="thesis" date="2020" institute="ProQuest LLC" country="789 East Eisenhower Parkway, Ann Arbor, MI, USA">
        <title>Comparative Genomics and Chromosome Evolution.</title>
        <authorList>
            <person name="Mudd A.B."/>
        </authorList>
    </citation>
    <scope>NUCLEOTIDE SEQUENCE</scope>
    <source>
        <strain evidence="1">237g6f4</strain>
        <tissue evidence="1">Blood</tissue>
    </source>
</reference>
<evidence type="ECO:0000313" key="1">
    <source>
        <dbReference type="EMBL" id="KAG8547661.1"/>
    </source>
</evidence>